<organism evidence="2 3">
    <name type="scientific">Popillia japonica</name>
    <name type="common">Japanese beetle</name>
    <dbReference type="NCBI Taxonomy" id="7064"/>
    <lineage>
        <taxon>Eukaryota</taxon>
        <taxon>Metazoa</taxon>
        <taxon>Ecdysozoa</taxon>
        <taxon>Arthropoda</taxon>
        <taxon>Hexapoda</taxon>
        <taxon>Insecta</taxon>
        <taxon>Pterygota</taxon>
        <taxon>Neoptera</taxon>
        <taxon>Endopterygota</taxon>
        <taxon>Coleoptera</taxon>
        <taxon>Polyphaga</taxon>
        <taxon>Scarabaeiformia</taxon>
        <taxon>Scarabaeidae</taxon>
        <taxon>Rutelinae</taxon>
        <taxon>Popillia</taxon>
    </lineage>
</organism>
<dbReference type="Proteomes" id="UP001458880">
    <property type="component" value="Unassembled WGS sequence"/>
</dbReference>
<evidence type="ECO:0000313" key="2">
    <source>
        <dbReference type="EMBL" id="KAK9743649.1"/>
    </source>
</evidence>
<feature type="region of interest" description="Disordered" evidence="1">
    <location>
        <begin position="1"/>
        <end position="42"/>
    </location>
</feature>
<evidence type="ECO:0000256" key="1">
    <source>
        <dbReference type="SAM" id="MobiDB-lite"/>
    </source>
</evidence>
<comment type="caution">
    <text evidence="2">The sequence shown here is derived from an EMBL/GenBank/DDBJ whole genome shotgun (WGS) entry which is preliminary data.</text>
</comment>
<dbReference type="EMBL" id="JASPKY010000067">
    <property type="protein sequence ID" value="KAK9743649.1"/>
    <property type="molecule type" value="Genomic_DNA"/>
</dbReference>
<sequence>MWRIMSDNEKAPYINAAKEIREKEPRTKKPKTKKKENTSTKAVAEINKKKITKRECCSKCGHIHRSPSSVIANSFDKRAHDDEIDDDNDEDKTSIGSGKYPINRELTRK</sequence>
<reference evidence="2 3" key="1">
    <citation type="journal article" date="2024" name="BMC Genomics">
        <title>De novo assembly and annotation of Popillia japonica's genome with initial clues to its potential as an invasive pest.</title>
        <authorList>
            <person name="Cucini C."/>
            <person name="Boschi S."/>
            <person name="Funari R."/>
            <person name="Cardaioli E."/>
            <person name="Iannotti N."/>
            <person name="Marturano G."/>
            <person name="Paoli F."/>
            <person name="Bruttini M."/>
            <person name="Carapelli A."/>
            <person name="Frati F."/>
            <person name="Nardi F."/>
        </authorList>
    </citation>
    <scope>NUCLEOTIDE SEQUENCE [LARGE SCALE GENOMIC DNA]</scope>
    <source>
        <strain evidence="2">DMR45628</strain>
    </source>
</reference>
<protein>
    <recommendedName>
        <fullName evidence="4">HMG box domain-containing protein</fullName>
    </recommendedName>
</protein>
<proteinExistence type="predicted"/>
<evidence type="ECO:0000313" key="3">
    <source>
        <dbReference type="Proteomes" id="UP001458880"/>
    </source>
</evidence>
<feature type="compositionally biased region" description="Basic and acidic residues" evidence="1">
    <location>
        <begin position="1"/>
        <end position="10"/>
    </location>
</feature>
<feature type="region of interest" description="Disordered" evidence="1">
    <location>
        <begin position="70"/>
        <end position="109"/>
    </location>
</feature>
<evidence type="ECO:0008006" key="4">
    <source>
        <dbReference type="Google" id="ProtNLM"/>
    </source>
</evidence>
<gene>
    <name evidence="2" type="ORF">QE152_g8443</name>
</gene>
<accession>A0AAW1MB85</accession>
<keyword evidence="3" id="KW-1185">Reference proteome</keyword>
<dbReference type="AlphaFoldDB" id="A0AAW1MB85"/>
<feature type="compositionally biased region" description="Basic and acidic residues" evidence="1">
    <location>
        <begin position="18"/>
        <end position="27"/>
    </location>
</feature>
<name>A0AAW1MB85_POPJA</name>